<dbReference type="Proteomes" id="UP000241426">
    <property type="component" value="Unassembled WGS sequence"/>
</dbReference>
<comment type="caution">
    <text evidence="1">The sequence shown here is derived from an EMBL/GenBank/DDBJ whole genome shotgun (WGS) entry which is preliminary data.</text>
</comment>
<dbReference type="EMBL" id="PYNF01000003">
    <property type="protein sequence ID" value="PSV00636.1"/>
    <property type="molecule type" value="Genomic_DNA"/>
</dbReference>
<dbReference type="AlphaFoldDB" id="A0A2T3KLU1"/>
<protein>
    <submittedName>
        <fullName evidence="1">Uncharacterized protein</fullName>
    </submittedName>
</protein>
<dbReference type="RefSeq" id="WP_107289266.1">
    <property type="nucleotide sequence ID" value="NZ_PYNF01000003.1"/>
</dbReference>
<name>A0A2T3KLU1_9GAMM</name>
<evidence type="ECO:0000313" key="1">
    <source>
        <dbReference type="EMBL" id="PSV00636.1"/>
    </source>
</evidence>
<reference evidence="1 2" key="1">
    <citation type="submission" date="2018-01" db="EMBL/GenBank/DDBJ databases">
        <title>Whole genome sequencing of Histamine producing bacteria.</title>
        <authorList>
            <person name="Butler K."/>
        </authorList>
    </citation>
    <scope>NUCLEOTIDE SEQUENCE [LARGE SCALE GENOMIC DNA]</scope>
    <source>
        <strain evidence="1 2">FS-7.2</strain>
    </source>
</reference>
<gene>
    <name evidence="1" type="ORF">C9J27_05725</name>
</gene>
<proteinExistence type="predicted"/>
<sequence>MPVIKPTKISFKPGYRDSFSIEFQTNMVSHDSYFLISKDNANFLFRVEDVVISTPYEFTIFATGCSKSCRKISMSEASELISYPITEVSTAAANEILKKERQREKKTPHFEGINLIRR</sequence>
<organism evidence="1 2">
    <name type="scientific">Photobacterium kishitanii</name>
    <dbReference type="NCBI Taxonomy" id="318456"/>
    <lineage>
        <taxon>Bacteria</taxon>
        <taxon>Pseudomonadati</taxon>
        <taxon>Pseudomonadota</taxon>
        <taxon>Gammaproteobacteria</taxon>
        <taxon>Vibrionales</taxon>
        <taxon>Vibrionaceae</taxon>
        <taxon>Photobacterium</taxon>
    </lineage>
</organism>
<evidence type="ECO:0000313" key="2">
    <source>
        <dbReference type="Proteomes" id="UP000241426"/>
    </source>
</evidence>
<accession>A0A2T3KLU1</accession>